<dbReference type="GO" id="GO:0016579">
    <property type="term" value="P:protein deubiquitination"/>
    <property type="evidence" value="ECO:0007669"/>
    <property type="project" value="TreeGrafter"/>
</dbReference>
<dbReference type="GO" id="GO:0004843">
    <property type="term" value="F:cysteine-type deubiquitinase activity"/>
    <property type="evidence" value="ECO:0007669"/>
    <property type="project" value="TreeGrafter"/>
</dbReference>
<dbReference type="PANTHER" id="PTHR12419">
    <property type="entry name" value="OTU DOMAIN CONTAINING PROTEIN"/>
    <property type="match status" value="1"/>
</dbReference>
<keyword evidence="5" id="KW-1185">Reference proteome</keyword>
<dbReference type="Pfam" id="PF02338">
    <property type="entry name" value="OTU"/>
    <property type="match status" value="1"/>
</dbReference>
<protein>
    <recommendedName>
        <fullName evidence="3">OTU domain-containing protein</fullName>
    </recommendedName>
</protein>
<feature type="region of interest" description="Disordered" evidence="2">
    <location>
        <begin position="348"/>
        <end position="384"/>
    </location>
</feature>
<gene>
    <name evidence="4" type="ORF">RND81_11G217000</name>
</gene>
<dbReference type="CDD" id="cd22771">
    <property type="entry name" value="OTU_plant_OTU7-like"/>
    <property type="match status" value="1"/>
</dbReference>
<dbReference type="AlphaFoldDB" id="A0AAW1HQ28"/>
<organism evidence="4 5">
    <name type="scientific">Saponaria officinalis</name>
    <name type="common">Common soapwort</name>
    <name type="synonym">Lychnis saponaria</name>
    <dbReference type="NCBI Taxonomy" id="3572"/>
    <lineage>
        <taxon>Eukaryota</taxon>
        <taxon>Viridiplantae</taxon>
        <taxon>Streptophyta</taxon>
        <taxon>Embryophyta</taxon>
        <taxon>Tracheophyta</taxon>
        <taxon>Spermatophyta</taxon>
        <taxon>Magnoliopsida</taxon>
        <taxon>eudicotyledons</taxon>
        <taxon>Gunneridae</taxon>
        <taxon>Pentapetalae</taxon>
        <taxon>Caryophyllales</taxon>
        <taxon>Caryophyllaceae</taxon>
        <taxon>Caryophylleae</taxon>
        <taxon>Saponaria</taxon>
    </lineage>
</organism>
<feature type="domain" description="OTU" evidence="3">
    <location>
        <begin position="49"/>
        <end position="173"/>
    </location>
</feature>
<feature type="compositionally biased region" description="Basic and acidic residues" evidence="2">
    <location>
        <begin position="206"/>
        <end position="216"/>
    </location>
</feature>
<dbReference type="InterPro" id="IPR050704">
    <property type="entry name" value="Peptidase_C85-like"/>
</dbReference>
<comment type="similarity">
    <text evidence="1">Belongs to the peptidase C85 family.</text>
</comment>
<dbReference type="FunFam" id="3.90.70.80:FF:000009">
    <property type="entry name" value="OTU domain-containing protein 3"/>
    <property type="match status" value="1"/>
</dbReference>
<dbReference type="Proteomes" id="UP001443914">
    <property type="component" value="Unassembled WGS sequence"/>
</dbReference>
<dbReference type="InterPro" id="IPR004027">
    <property type="entry name" value="SEC_C_motif"/>
</dbReference>
<evidence type="ECO:0000259" key="3">
    <source>
        <dbReference type="PROSITE" id="PS50802"/>
    </source>
</evidence>
<dbReference type="SUPFAM" id="SSF54001">
    <property type="entry name" value="Cysteine proteinases"/>
    <property type="match status" value="1"/>
</dbReference>
<dbReference type="Gene3D" id="3.90.70.80">
    <property type="match status" value="1"/>
</dbReference>
<evidence type="ECO:0000256" key="1">
    <source>
        <dbReference type="ARBA" id="ARBA00010407"/>
    </source>
</evidence>
<feature type="compositionally biased region" description="Basic and acidic residues" evidence="2">
    <location>
        <begin position="272"/>
        <end position="291"/>
    </location>
</feature>
<name>A0AAW1HQ28_SAPOF</name>
<proteinExistence type="inferred from homology"/>
<evidence type="ECO:0000256" key="2">
    <source>
        <dbReference type="SAM" id="MobiDB-lite"/>
    </source>
</evidence>
<evidence type="ECO:0000313" key="4">
    <source>
        <dbReference type="EMBL" id="KAK9678519.1"/>
    </source>
</evidence>
<feature type="region of interest" description="Disordered" evidence="2">
    <location>
        <begin position="195"/>
        <end position="217"/>
    </location>
</feature>
<dbReference type="PANTHER" id="PTHR12419:SF7">
    <property type="entry name" value="OTU DOMAIN-CONTAINING PROTEIN 3"/>
    <property type="match status" value="1"/>
</dbReference>
<dbReference type="InterPro" id="IPR038765">
    <property type="entry name" value="Papain-like_cys_pep_sf"/>
</dbReference>
<evidence type="ECO:0000313" key="5">
    <source>
        <dbReference type="Proteomes" id="UP001443914"/>
    </source>
</evidence>
<reference evidence="4" key="1">
    <citation type="submission" date="2024-03" db="EMBL/GenBank/DDBJ databases">
        <title>WGS assembly of Saponaria officinalis var. Norfolk2.</title>
        <authorList>
            <person name="Jenkins J."/>
            <person name="Shu S."/>
            <person name="Grimwood J."/>
            <person name="Barry K."/>
            <person name="Goodstein D."/>
            <person name="Schmutz J."/>
            <person name="Leebens-Mack J."/>
            <person name="Osbourn A."/>
        </authorList>
    </citation>
    <scope>NUCLEOTIDE SEQUENCE [LARGE SCALE GENOMIC DNA]</scope>
    <source>
        <strain evidence="4">JIC</strain>
    </source>
</reference>
<dbReference type="PROSITE" id="PS50802">
    <property type="entry name" value="OTU"/>
    <property type="match status" value="1"/>
</dbReference>
<dbReference type="SUPFAM" id="SSF103642">
    <property type="entry name" value="Sec-C motif"/>
    <property type="match status" value="1"/>
</dbReference>
<feature type="compositionally biased region" description="Basic and acidic residues" evidence="2">
    <location>
        <begin position="300"/>
        <end position="317"/>
    </location>
</feature>
<dbReference type="Gene3D" id="3.10.450.50">
    <property type="match status" value="1"/>
</dbReference>
<comment type="caution">
    <text evidence="4">The sequence shown here is derived from an EMBL/GenBank/DDBJ whole genome shotgun (WGS) entry which is preliminary data.</text>
</comment>
<feature type="region of interest" description="Disordered" evidence="2">
    <location>
        <begin position="262"/>
        <end position="317"/>
    </location>
</feature>
<dbReference type="Pfam" id="PF02810">
    <property type="entry name" value="SEC-C"/>
    <property type="match status" value="1"/>
</dbReference>
<accession>A0AAW1HQ28</accession>
<sequence>MFNIIAFHMRSDFALLSQYFIWNWYAQAKKHGKQASISEFRSQLDVLGLKIIQVTADGNCFFRALADQLEGNEELHEKYRNMVVQYIMKNRELFEPFIEDDVPFEKYCQSMEKDGTWAGNMELQAASLVTRNNICIHLHMSPRWYIQNFNSHGASMIHLSYHDGEHYNSVRMKEDPCDGPAKPVTIKADVNLTASSQAAKNPGAHSKSETSKHDAATKTVMTGSGCDDVEKVEHVLRLVDGDIDVAIEFLIADGEFGETAEPNGVLCEDDVDSKGYDKSKNSNKPSDKKDSANGVDQSADAERVVSSKSSSKDDKKIPRNKLCPCGSKKKYKACCGVVAGRTSSKLPIEHEADAARGKRGKHGKKGAPITKTPSTKSDGALPDMGALCI</sequence>
<dbReference type="EMBL" id="JBDFQZ010000011">
    <property type="protein sequence ID" value="KAK9678519.1"/>
    <property type="molecule type" value="Genomic_DNA"/>
</dbReference>
<dbReference type="InterPro" id="IPR003323">
    <property type="entry name" value="OTU_dom"/>
</dbReference>